<gene>
    <name evidence="1" type="ORF">AKJ09_05706</name>
</gene>
<evidence type="ECO:0000313" key="2">
    <source>
        <dbReference type="Proteomes" id="UP000064967"/>
    </source>
</evidence>
<dbReference type="EMBL" id="CP012333">
    <property type="protein sequence ID" value="AKU99042.1"/>
    <property type="molecule type" value="Genomic_DNA"/>
</dbReference>
<protein>
    <submittedName>
        <fullName evidence="1">Uncharacterized protein</fullName>
    </submittedName>
</protein>
<sequence length="38" mass="4287">MRLAESFGERGQHREICDDFSNVLDDTLKAVNKACAVF</sequence>
<dbReference type="KEGG" id="llu:AKJ09_05706"/>
<dbReference type="STRING" id="1391654.AKJ09_05706"/>
<keyword evidence="2" id="KW-1185">Reference proteome</keyword>
<evidence type="ECO:0000313" key="1">
    <source>
        <dbReference type="EMBL" id="AKU99042.1"/>
    </source>
</evidence>
<accession>A0A0K1PZX1</accession>
<name>A0A0K1PZX1_9BACT</name>
<reference evidence="1 2" key="1">
    <citation type="submission" date="2015-08" db="EMBL/GenBank/DDBJ databases">
        <authorList>
            <person name="Babu N.S."/>
            <person name="Beckwith C.J."/>
            <person name="Beseler K.G."/>
            <person name="Brison A."/>
            <person name="Carone J.V."/>
            <person name="Caskin T.P."/>
            <person name="Diamond M."/>
            <person name="Durham M.E."/>
            <person name="Foxe J.M."/>
            <person name="Go M."/>
            <person name="Henderson B.A."/>
            <person name="Jones I.B."/>
            <person name="McGettigan J.A."/>
            <person name="Micheletti S.J."/>
            <person name="Nasrallah M.E."/>
            <person name="Ortiz D."/>
            <person name="Piller C.R."/>
            <person name="Privatt S.R."/>
            <person name="Schneider S.L."/>
            <person name="Sharp S."/>
            <person name="Smith T.C."/>
            <person name="Stanton J.D."/>
            <person name="Ullery H.E."/>
            <person name="Wilson R.J."/>
            <person name="Serrano M.G."/>
            <person name="Buck G."/>
            <person name="Lee V."/>
            <person name="Wang Y."/>
            <person name="Carvalho R."/>
            <person name="Voegtly L."/>
            <person name="Shi R."/>
            <person name="Duckworth R."/>
            <person name="Johnson A."/>
            <person name="Loviza R."/>
            <person name="Walstead R."/>
            <person name="Shah Z."/>
            <person name="Kiflezghi M."/>
            <person name="Wade K."/>
            <person name="Ball S.L."/>
            <person name="Bradley K.W."/>
            <person name="Asai D.J."/>
            <person name="Bowman C.A."/>
            <person name="Russell D.A."/>
            <person name="Pope W.H."/>
            <person name="Jacobs-Sera D."/>
            <person name="Hendrix R.W."/>
            <person name="Hatfull G.F."/>
        </authorList>
    </citation>
    <scope>NUCLEOTIDE SEQUENCE [LARGE SCALE GENOMIC DNA]</scope>
    <source>
        <strain evidence="1 2">DSM 27648</strain>
    </source>
</reference>
<dbReference type="Proteomes" id="UP000064967">
    <property type="component" value="Chromosome"/>
</dbReference>
<dbReference type="AlphaFoldDB" id="A0A0K1PZX1"/>
<proteinExistence type="predicted"/>
<organism evidence="1 2">
    <name type="scientific">Labilithrix luteola</name>
    <dbReference type="NCBI Taxonomy" id="1391654"/>
    <lineage>
        <taxon>Bacteria</taxon>
        <taxon>Pseudomonadati</taxon>
        <taxon>Myxococcota</taxon>
        <taxon>Polyangia</taxon>
        <taxon>Polyangiales</taxon>
        <taxon>Labilitrichaceae</taxon>
        <taxon>Labilithrix</taxon>
    </lineage>
</organism>